<evidence type="ECO:0000256" key="1">
    <source>
        <dbReference type="ARBA" id="ARBA00006056"/>
    </source>
</evidence>
<dbReference type="InterPro" id="IPR043144">
    <property type="entry name" value="Mal/L-sulf/L-lact_DH-like_ah"/>
</dbReference>
<dbReference type="InterPro" id="IPR043143">
    <property type="entry name" value="Mal/L-sulf/L-lact_DH-like_NADP"/>
</dbReference>
<dbReference type="Proteomes" id="UP001367030">
    <property type="component" value="Unassembled WGS sequence"/>
</dbReference>
<evidence type="ECO:0000313" key="3">
    <source>
        <dbReference type="EMBL" id="MEJ8859315.1"/>
    </source>
</evidence>
<dbReference type="PANTHER" id="PTHR11091">
    <property type="entry name" value="OXIDOREDUCTASE-RELATED"/>
    <property type="match status" value="1"/>
</dbReference>
<dbReference type="Gene3D" id="1.10.1530.10">
    <property type="match status" value="1"/>
</dbReference>
<sequence length="348" mass="36896">MVLCDHAELLTWTTHVLVHEGVAEKAARTAAHVLVRTSLRGIDTHGISRLPLYAEKLKSGEVNARPSIRLESRDGMMHCHGDGGLGQAVLPFALERMLLAARTTALVACRVESTGHLGALGTLLLPAAEQRLLAILCQRTPPIMALPGSNAPAIGNNPIAFACPVKGRAPLVFDMAHSVVARGHVMQALREGRDAIPGDWALGPDGMPTSDPASALRGAMQPVAGHKGMGLAMLVECLAGSLNGVILPEARTENHSKGSASNVSAFLVVINPALVIGEHAFNESLNAWLQNYLEASGPDSRYPGQRQATCEALRRKEGIPVPDGLLAELQATGRLARHPFDLVKFEVV</sequence>
<protein>
    <submittedName>
        <fullName evidence="3">Ldh family oxidoreductase</fullName>
    </submittedName>
</protein>
<comment type="similarity">
    <text evidence="1">Belongs to the LDH2/MDH2 oxidoreductase family.</text>
</comment>
<keyword evidence="2" id="KW-0560">Oxidoreductase</keyword>
<name>A0ABU8XHJ4_9BURK</name>
<dbReference type="PANTHER" id="PTHR11091:SF0">
    <property type="entry name" value="MALATE DEHYDROGENASE"/>
    <property type="match status" value="1"/>
</dbReference>
<proteinExistence type="inferred from homology"/>
<keyword evidence="4" id="KW-1185">Reference proteome</keyword>
<dbReference type="Pfam" id="PF02615">
    <property type="entry name" value="Ldh_2"/>
    <property type="match status" value="1"/>
</dbReference>
<gene>
    <name evidence="3" type="ORF">WKW79_32435</name>
</gene>
<dbReference type="EMBL" id="JBBKZS010000026">
    <property type="protein sequence ID" value="MEJ8859315.1"/>
    <property type="molecule type" value="Genomic_DNA"/>
</dbReference>
<accession>A0ABU8XHJ4</accession>
<dbReference type="InterPro" id="IPR036111">
    <property type="entry name" value="Mal/L-sulfo/L-lacto_DH-like_sf"/>
</dbReference>
<dbReference type="Gene3D" id="3.30.1370.60">
    <property type="entry name" value="Hypothetical oxidoreductase yiak, domain 2"/>
    <property type="match status" value="1"/>
</dbReference>
<evidence type="ECO:0000256" key="2">
    <source>
        <dbReference type="ARBA" id="ARBA00023002"/>
    </source>
</evidence>
<dbReference type="RefSeq" id="WP_340339355.1">
    <property type="nucleotide sequence ID" value="NZ_JBBKZS010000026.1"/>
</dbReference>
<comment type="caution">
    <text evidence="3">The sequence shown here is derived from an EMBL/GenBank/DDBJ whole genome shotgun (WGS) entry which is preliminary data.</text>
</comment>
<dbReference type="SUPFAM" id="SSF89733">
    <property type="entry name" value="L-sulfolactate dehydrogenase-like"/>
    <property type="match status" value="1"/>
</dbReference>
<organism evidence="3 4">
    <name type="scientific">Variovorax robiniae</name>
    <dbReference type="NCBI Taxonomy" id="1836199"/>
    <lineage>
        <taxon>Bacteria</taxon>
        <taxon>Pseudomonadati</taxon>
        <taxon>Pseudomonadota</taxon>
        <taxon>Betaproteobacteria</taxon>
        <taxon>Burkholderiales</taxon>
        <taxon>Comamonadaceae</taxon>
        <taxon>Variovorax</taxon>
    </lineage>
</organism>
<dbReference type="InterPro" id="IPR003767">
    <property type="entry name" value="Malate/L-lactate_DH-like"/>
</dbReference>
<reference evidence="3 4" key="1">
    <citation type="submission" date="2024-03" db="EMBL/GenBank/DDBJ databases">
        <title>Novel species of the genus Variovorax.</title>
        <authorList>
            <person name="Liu Q."/>
            <person name="Xin Y.-H."/>
        </authorList>
    </citation>
    <scope>NUCLEOTIDE SEQUENCE [LARGE SCALE GENOMIC DNA]</scope>
    <source>
        <strain evidence="3 4">KACC 18901</strain>
    </source>
</reference>
<evidence type="ECO:0000313" key="4">
    <source>
        <dbReference type="Proteomes" id="UP001367030"/>
    </source>
</evidence>